<dbReference type="GeneID" id="63860390"/>
<feature type="domain" description="Amidohydrolase-related" evidence="10">
    <location>
        <begin position="49"/>
        <end position="366"/>
    </location>
</feature>
<reference evidence="11 12" key="1">
    <citation type="submission" date="2018-02" db="EMBL/GenBank/DDBJ databases">
        <title>The genomes of Aspergillus section Nigri reveals drivers in fungal speciation.</title>
        <authorList>
            <consortium name="DOE Joint Genome Institute"/>
            <person name="Vesth T.C."/>
            <person name="Nybo J."/>
            <person name="Theobald S."/>
            <person name="Brandl J."/>
            <person name="Frisvad J.C."/>
            <person name="Nielsen K.F."/>
            <person name="Lyhne E.K."/>
            <person name="Kogle M.E."/>
            <person name="Kuo A."/>
            <person name="Riley R."/>
            <person name="Clum A."/>
            <person name="Nolan M."/>
            <person name="Lipzen A."/>
            <person name="Salamov A."/>
            <person name="Henrissat B."/>
            <person name="Wiebenga A."/>
            <person name="De vries R.P."/>
            <person name="Grigoriev I.V."/>
            <person name="Mortensen U.H."/>
            <person name="Andersen M.R."/>
            <person name="Baker S.E."/>
        </authorList>
    </citation>
    <scope>NUCLEOTIDE SEQUENCE [LARGE SCALE GENOMIC DNA]</scope>
    <source>
        <strain evidence="11 12">CBS 313.89</strain>
    </source>
</reference>
<dbReference type="GO" id="GO:0046872">
    <property type="term" value="F:metal ion binding"/>
    <property type="evidence" value="ECO:0007669"/>
    <property type="project" value="UniProtKB-KW"/>
</dbReference>
<dbReference type="InterPro" id="IPR006680">
    <property type="entry name" value="Amidohydro-rel"/>
</dbReference>
<dbReference type="VEuPathDB" id="FungiDB:BO72DRAFT_428947"/>
<sequence length="384" mass="42866">MLYRFLLALLNWLLPWTWKSKLNEMTDHGMDWLQGKILAWTHPPPVNKIDTHHHFVPSFYREAVEAAGGDPSGWPTPSWSPLRSELLMKRLGIRTAILSTTAPGACILQGEASYKLARQLNEYAADLRDKHPDRYGFFANLPDISLHPDAALAELAYALDTLHADGVTLFTRYGTSAATQAYLGHPALEPIWAELHRRQCVVFVHPTHPADPTAVNAHLPQPVIDYPHETTRTAMDMILQGTRRKYPDCPVILSHAGGTLPYLITRLATPLRKAPDLAAGYVVGTTYEQVMADFRSFHFDLALSAAPQVVEVLRRMVPGDKILYGSDFPYAPLPAYPAFLEELDGCEMSEEMREGVYFGNARKLIPRLAGEAGVRGRSDAELFE</sequence>
<evidence type="ECO:0000256" key="8">
    <source>
        <dbReference type="RuleBase" id="RU366045"/>
    </source>
</evidence>
<dbReference type="PANTHER" id="PTHR21240">
    <property type="entry name" value="2-AMINO-3-CARBOXYLMUCONATE-6-SEMIALDEHYDE DECARBOXYLASE"/>
    <property type="match status" value="1"/>
</dbReference>
<gene>
    <name evidence="11" type="ORF">BO72DRAFT_428947</name>
</gene>
<feature type="signal peptide" evidence="9">
    <location>
        <begin position="1"/>
        <end position="19"/>
    </location>
</feature>
<dbReference type="Gene3D" id="3.20.20.140">
    <property type="entry name" value="Metal-dependent hydrolases"/>
    <property type="match status" value="1"/>
</dbReference>
<dbReference type="Proteomes" id="UP000249789">
    <property type="component" value="Unassembled WGS sequence"/>
</dbReference>
<organism evidence="11 12">
    <name type="scientific">Aspergillus fijiensis CBS 313.89</name>
    <dbReference type="NCBI Taxonomy" id="1448319"/>
    <lineage>
        <taxon>Eukaryota</taxon>
        <taxon>Fungi</taxon>
        <taxon>Dikarya</taxon>
        <taxon>Ascomycota</taxon>
        <taxon>Pezizomycotina</taxon>
        <taxon>Eurotiomycetes</taxon>
        <taxon>Eurotiomycetidae</taxon>
        <taxon>Eurotiales</taxon>
        <taxon>Aspergillaceae</taxon>
        <taxon>Aspergillus</taxon>
    </lineage>
</organism>
<evidence type="ECO:0000256" key="9">
    <source>
        <dbReference type="SAM" id="SignalP"/>
    </source>
</evidence>
<keyword evidence="3 8" id="KW-0210">Decarboxylase</keyword>
<protein>
    <recommendedName>
        <fullName evidence="7">6-methylsalicylate decarboxylase</fullName>
        <ecNumber evidence="7">4.1.1.52</ecNumber>
    </recommendedName>
</protein>
<dbReference type="SUPFAM" id="SSF51556">
    <property type="entry name" value="Metallo-dependent hydrolases"/>
    <property type="match status" value="1"/>
</dbReference>
<evidence type="ECO:0000313" key="11">
    <source>
        <dbReference type="EMBL" id="RAK77266.1"/>
    </source>
</evidence>
<keyword evidence="4" id="KW-0862">Zinc</keyword>
<dbReference type="EMBL" id="KZ824643">
    <property type="protein sequence ID" value="RAK77266.1"/>
    <property type="molecule type" value="Genomic_DNA"/>
</dbReference>
<dbReference type="InterPro" id="IPR032465">
    <property type="entry name" value="ACMSD"/>
</dbReference>
<evidence type="ECO:0000256" key="5">
    <source>
        <dbReference type="ARBA" id="ARBA00023239"/>
    </source>
</evidence>
<comment type="similarity">
    <text evidence="1">Belongs to the metallo-dependent hydrolases superfamily. ACMSD family.</text>
</comment>
<evidence type="ECO:0000256" key="2">
    <source>
        <dbReference type="ARBA" id="ARBA00022723"/>
    </source>
</evidence>
<evidence type="ECO:0000256" key="6">
    <source>
        <dbReference type="ARBA" id="ARBA00036832"/>
    </source>
</evidence>
<dbReference type="Pfam" id="PF04909">
    <property type="entry name" value="Amidohydro_2"/>
    <property type="match status" value="1"/>
</dbReference>
<dbReference type="RefSeq" id="XP_040801276.1">
    <property type="nucleotide sequence ID" value="XM_040943057.1"/>
</dbReference>
<proteinExistence type="inferred from homology"/>
<keyword evidence="5 8" id="KW-0456">Lyase</keyword>
<dbReference type="OrthoDB" id="2832284at2759"/>
<dbReference type="InterPro" id="IPR032466">
    <property type="entry name" value="Metal_Hydrolase"/>
</dbReference>
<keyword evidence="9" id="KW-0732">Signal</keyword>
<evidence type="ECO:0000256" key="7">
    <source>
        <dbReference type="ARBA" id="ARBA00038889"/>
    </source>
</evidence>
<feature type="chain" id="PRO_5034848492" description="6-methylsalicylate decarboxylase" evidence="9">
    <location>
        <begin position="20"/>
        <end position="384"/>
    </location>
</feature>
<dbReference type="GO" id="GO:0047596">
    <property type="term" value="F:6-methylsalicylate decarboxylase activity"/>
    <property type="evidence" value="ECO:0007669"/>
    <property type="project" value="UniProtKB-EC"/>
</dbReference>
<evidence type="ECO:0000256" key="3">
    <source>
        <dbReference type="ARBA" id="ARBA00022793"/>
    </source>
</evidence>
<dbReference type="EC" id="4.1.1.52" evidence="7"/>
<evidence type="ECO:0000313" key="12">
    <source>
        <dbReference type="Proteomes" id="UP000249789"/>
    </source>
</evidence>
<dbReference type="AlphaFoldDB" id="A0A8G1VZF3"/>
<dbReference type="PANTHER" id="PTHR21240:SF29">
    <property type="entry name" value="AMIDOHYDROLASE-RELATED DOMAIN-CONTAINING PROTEIN"/>
    <property type="match status" value="1"/>
</dbReference>
<accession>A0A8G1VZF3</accession>
<name>A0A8G1VZF3_9EURO</name>
<dbReference type="GO" id="GO:0016787">
    <property type="term" value="F:hydrolase activity"/>
    <property type="evidence" value="ECO:0007669"/>
    <property type="project" value="UniProtKB-KW"/>
</dbReference>
<comment type="catalytic activity">
    <reaction evidence="6">
        <text>6-methylsalicylate + H(+) = 3-methylphenol + CO2</text>
        <dbReference type="Rhea" id="RHEA:23112"/>
        <dbReference type="ChEBI" id="CHEBI:15378"/>
        <dbReference type="ChEBI" id="CHEBI:16526"/>
        <dbReference type="ChEBI" id="CHEBI:17231"/>
        <dbReference type="ChEBI" id="CHEBI:36658"/>
        <dbReference type="EC" id="4.1.1.52"/>
    </reaction>
    <physiologicalReaction direction="left-to-right" evidence="6">
        <dbReference type="Rhea" id="RHEA:23113"/>
    </physiologicalReaction>
</comment>
<keyword evidence="2" id="KW-0479">Metal-binding</keyword>
<evidence type="ECO:0000259" key="10">
    <source>
        <dbReference type="Pfam" id="PF04909"/>
    </source>
</evidence>
<evidence type="ECO:0000256" key="4">
    <source>
        <dbReference type="ARBA" id="ARBA00022833"/>
    </source>
</evidence>
<keyword evidence="12" id="KW-1185">Reference proteome</keyword>
<dbReference type="GO" id="GO:0005829">
    <property type="term" value="C:cytosol"/>
    <property type="evidence" value="ECO:0007669"/>
    <property type="project" value="TreeGrafter"/>
</dbReference>
<keyword evidence="11" id="KW-0378">Hydrolase</keyword>
<evidence type="ECO:0000256" key="1">
    <source>
        <dbReference type="ARBA" id="ARBA00005871"/>
    </source>
</evidence>
<dbReference type="GO" id="GO:0019748">
    <property type="term" value="P:secondary metabolic process"/>
    <property type="evidence" value="ECO:0007669"/>
    <property type="project" value="TreeGrafter"/>
</dbReference>